<evidence type="ECO:0000256" key="1">
    <source>
        <dbReference type="SAM" id="MobiDB-lite"/>
    </source>
</evidence>
<feature type="region of interest" description="Disordered" evidence="1">
    <location>
        <begin position="64"/>
        <end position="87"/>
    </location>
</feature>
<protein>
    <submittedName>
        <fullName evidence="2">Uncharacterized protein</fullName>
    </submittedName>
</protein>
<organism evidence="2 3">
    <name type="scientific">Cryptococcus amylolentus CBS 6273</name>
    <dbReference type="NCBI Taxonomy" id="1296118"/>
    <lineage>
        <taxon>Eukaryota</taxon>
        <taxon>Fungi</taxon>
        <taxon>Dikarya</taxon>
        <taxon>Basidiomycota</taxon>
        <taxon>Agaricomycotina</taxon>
        <taxon>Tremellomycetes</taxon>
        <taxon>Tremellales</taxon>
        <taxon>Cryptococcaceae</taxon>
        <taxon>Cryptococcus</taxon>
    </lineage>
</organism>
<name>A0A1E3KFK1_9TREE</name>
<dbReference type="EMBL" id="MEKH01000001">
    <property type="protein sequence ID" value="ODO11746.1"/>
    <property type="molecule type" value="Genomic_DNA"/>
</dbReference>
<gene>
    <name evidence="2" type="ORF">I350_00530</name>
</gene>
<dbReference type="Proteomes" id="UP000095149">
    <property type="component" value="Unassembled WGS sequence"/>
</dbReference>
<dbReference type="AlphaFoldDB" id="A0A1E3KFK1"/>
<feature type="compositionally biased region" description="Low complexity" evidence="1">
    <location>
        <begin position="70"/>
        <end position="83"/>
    </location>
</feature>
<sequence length="258" mass="28301">MDHSYRNKKIIDLSEEELESLAFLGQNVAPGVRDMVDTVRANPTYLGFVNCFTVDCLNRRYSAPAGPKDAPGSPTSPASPTSGEANTLFSQLSTSPDAFTVVRPDLISAYEANFWYHGISGNPPKLMWRSDLETNPFPAPQRGDRFFKVPTKTVHSVFNTPLNNAWDTVAPLIITSMKSHGLKYSALKAVRFSTLEDGKDETFGPVVVWIAVQPNTTNARAVRDATPDILGILASANVTGIVVEWYEGSVQRLVDLPR</sequence>
<comment type="caution">
    <text evidence="2">The sequence shown here is derived from an EMBL/GenBank/DDBJ whole genome shotgun (WGS) entry which is preliminary data.</text>
</comment>
<proteinExistence type="predicted"/>
<accession>A0A1E3KFK1</accession>
<reference evidence="2 3" key="1">
    <citation type="submission" date="2016-06" db="EMBL/GenBank/DDBJ databases">
        <title>Evolution of pathogenesis and genome organization in the Tremellales.</title>
        <authorList>
            <person name="Cuomo C."/>
            <person name="Litvintseva A."/>
            <person name="Heitman J."/>
            <person name="Chen Y."/>
            <person name="Sun S."/>
            <person name="Springer D."/>
            <person name="Dromer F."/>
            <person name="Young S."/>
            <person name="Zeng Q."/>
            <person name="Chapman S."/>
            <person name="Gujja S."/>
            <person name="Saif S."/>
            <person name="Birren B."/>
        </authorList>
    </citation>
    <scope>NUCLEOTIDE SEQUENCE [LARGE SCALE GENOMIC DNA]</scope>
    <source>
        <strain evidence="2 3">CBS 6273</strain>
    </source>
</reference>
<evidence type="ECO:0000313" key="2">
    <source>
        <dbReference type="EMBL" id="ODO11746.1"/>
    </source>
</evidence>
<evidence type="ECO:0000313" key="3">
    <source>
        <dbReference type="Proteomes" id="UP000095149"/>
    </source>
</evidence>